<name>A0ABY4HKI3_9FLAO</name>
<keyword evidence="1" id="KW-1133">Transmembrane helix</keyword>
<reference evidence="2" key="2">
    <citation type="submission" date="2022-04" db="EMBL/GenBank/DDBJ databases">
        <title>Complete Genome Sequence of Flavobacterium sediminilitoris YSM-43, Isolated from a Tidal Sediment.</title>
        <authorList>
            <person name="Lee P.A."/>
        </authorList>
    </citation>
    <scope>NUCLEOTIDE SEQUENCE</scope>
    <source>
        <strain evidence="2">YSM-43</strain>
    </source>
</reference>
<keyword evidence="3" id="KW-1185">Reference proteome</keyword>
<keyword evidence="1" id="KW-0812">Transmembrane</keyword>
<accession>A0ABY4HKI3</accession>
<keyword evidence="1" id="KW-0472">Membrane</keyword>
<evidence type="ECO:0008006" key="4">
    <source>
        <dbReference type="Google" id="ProtNLM"/>
    </source>
</evidence>
<protein>
    <recommendedName>
        <fullName evidence="4">PH domain-containing protein</fullName>
    </recommendedName>
</protein>
<dbReference type="Proteomes" id="UP000830454">
    <property type="component" value="Chromosome"/>
</dbReference>
<reference evidence="2" key="1">
    <citation type="submission" date="2021-12" db="EMBL/GenBank/DDBJ databases">
        <authorList>
            <person name="Cha I.-T."/>
            <person name="Lee K.-E."/>
            <person name="Park S.-J."/>
        </authorList>
    </citation>
    <scope>NUCLEOTIDE SEQUENCE</scope>
    <source>
        <strain evidence="2">YSM-43</strain>
    </source>
</reference>
<sequence>MNIRFKKKRFRNYLIFGILWLVLGTIVIIFNSDNIFNYGYLVIGILYIGTYFFENKKQYLTIENGIISKNHLIPKKINLNKIKRIKKFAGEYILKTDETELTINTELIEEKSLAELNTVLENLNLETK</sequence>
<dbReference type="RefSeq" id="WP_246915562.1">
    <property type="nucleotide sequence ID" value="NZ_CP090145.1"/>
</dbReference>
<evidence type="ECO:0000256" key="1">
    <source>
        <dbReference type="SAM" id="Phobius"/>
    </source>
</evidence>
<feature type="transmembrane region" description="Helical" evidence="1">
    <location>
        <begin position="12"/>
        <end position="29"/>
    </location>
</feature>
<dbReference type="EMBL" id="CP090145">
    <property type="protein sequence ID" value="UOX32707.1"/>
    <property type="molecule type" value="Genomic_DNA"/>
</dbReference>
<evidence type="ECO:0000313" key="2">
    <source>
        <dbReference type="EMBL" id="UOX32707.1"/>
    </source>
</evidence>
<feature type="transmembrane region" description="Helical" evidence="1">
    <location>
        <begin position="35"/>
        <end position="53"/>
    </location>
</feature>
<evidence type="ECO:0000313" key="3">
    <source>
        <dbReference type="Proteomes" id="UP000830454"/>
    </source>
</evidence>
<proteinExistence type="predicted"/>
<gene>
    <name evidence="2" type="ORF">LXD69_11710</name>
</gene>
<organism evidence="2 3">
    <name type="scientific">Flavobacterium sediminilitoris</name>
    <dbReference type="NCBI Taxonomy" id="2024526"/>
    <lineage>
        <taxon>Bacteria</taxon>
        <taxon>Pseudomonadati</taxon>
        <taxon>Bacteroidota</taxon>
        <taxon>Flavobacteriia</taxon>
        <taxon>Flavobacteriales</taxon>
        <taxon>Flavobacteriaceae</taxon>
        <taxon>Flavobacterium</taxon>
    </lineage>
</organism>